<dbReference type="EMBL" id="CP050177">
    <property type="protein sequence ID" value="QIQ03609.1"/>
    <property type="molecule type" value="Genomic_DNA"/>
</dbReference>
<evidence type="ECO:0000313" key="3">
    <source>
        <dbReference type="Proteomes" id="UP000501179"/>
    </source>
</evidence>
<feature type="domain" description="Peptidase C39-like" evidence="1">
    <location>
        <begin position="10"/>
        <end position="175"/>
    </location>
</feature>
<dbReference type="RefSeq" id="WP_167029795.1">
    <property type="nucleotide sequence ID" value="NZ_CP050177.1"/>
</dbReference>
<dbReference type="Proteomes" id="UP000501179">
    <property type="component" value="Chromosome"/>
</dbReference>
<gene>
    <name evidence="2" type="ORF">HA039_15865</name>
</gene>
<evidence type="ECO:0000259" key="1">
    <source>
        <dbReference type="Pfam" id="PF13529"/>
    </source>
</evidence>
<dbReference type="KEGG" id="slia:HA039_15865"/>
<keyword evidence="3" id="KW-1185">Reference proteome</keyword>
<accession>A0A6G9GZZ5</accession>
<protein>
    <recommendedName>
        <fullName evidence="1">Peptidase C39-like domain-containing protein</fullName>
    </recommendedName>
</protein>
<organism evidence="2 3">
    <name type="scientific">Streptomyces liangshanensis</name>
    <dbReference type="NCBI Taxonomy" id="2717324"/>
    <lineage>
        <taxon>Bacteria</taxon>
        <taxon>Bacillati</taxon>
        <taxon>Actinomycetota</taxon>
        <taxon>Actinomycetes</taxon>
        <taxon>Kitasatosporales</taxon>
        <taxon>Streptomycetaceae</taxon>
        <taxon>Streptomyces</taxon>
    </lineage>
</organism>
<dbReference type="AlphaFoldDB" id="A0A6G9GZZ5"/>
<name>A0A6G9GZZ5_9ACTN</name>
<evidence type="ECO:0000313" key="2">
    <source>
        <dbReference type="EMBL" id="QIQ03609.1"/>
    </source>
</evidence>
<proteinExistence type="predicted"/>
<dbReference type="Pfam" id="PF13529">
    <property type="entry name" value="Peptidase_C39_2"/>
    <property type="match status" value="1"/>
</dbReference>
<dbReference type="Gene3D" id="3.90.70.10">
    <property type="entry name" value="Cysteine proteinases"/>
    <property type="match status" value="1"/>
</dbReference>
<dbReference type="InterPro" id="IPR039564">
    <property type="entry name" value="Peptidase_C39-like"/>
</dbReference>
<reference evidence="2 3" key="1">
    <citation type="submission" date="2020-03" db="EMBL/GenBank/DDBJ databases">
        <title>A novel species.</title>
        <authorList>
            <person name="Gao J."/>
        </authorList>
    </citation>
    <scope>NUCLEOTIDE SEQUENCE [LARGE SCALE GENOMIC DNA]</scope>
    <source>
        <strain evidence="2 3">QMT-12</strain>
    </source>
</reference>
<sequence length="208" mass="22842">MTGFRLIHRVPYYSQWESAALVAEFVSGVRGAAEDPLWLKSGADSAEDYAFWAPRMCGMACLRMALDHWGHEVPPSVPLVREAVEAGAYVRTEEQVKGLIYAPFAGWVARRWGLYAEVRPELVVGDVGSEIARGRVVLLSVHKSIRTLDPVPPQRGGHLVLAVGTDPDGVFLHNPSGLPGRSQEFHHVLWADLDRFFAGRGVVLGPHA</sequence>